<dbReference type="Gene3D" id="2.40.70.10">
    <property type="entry name" value="Acid Proteases"/>
    <property type="match status" value="1"/>
</dbReference>
<feature type="domain" description="Integrase catalytic" evidence="2">
    <location>
        <begin position="979"/>
        <end position="1140"/>
    </location>
</feature>
<feature type="region of interest" description="Disordered" evidence="1">
    <location>
        <begin position="379"/>
        <end position="414"/>
    </location>
</feature>
<dbReference type="Pfam" id="PF17921">
    <property type="entry name" value="Integrase_H2C2"/>
    <property type="match status" value="1"/>
</dbReference>
<dbReference type="InterPro" id="IPR000477">
    <property type="entry name" value="RT_dom"/>
</dbReference>
<dbReference type="GO" id="GO:0015074">
    <property type="term" value="P:DNA integration"/>
    <property type="evidence" value="ECO:0007669"/>
    <property type="project" value="InterPro"/>
</dbReference>
<dbReference type="Gene3D" id="3.10.10.10">
    <property type="entry name" value="HIV Type 1 Reverse Transcriptase, subunit A, domain 1"/>
    <property type="match status" value="1"/>
</dbReference>
<feature type="region of interest" description="Disordered" evidence="1">
    <location>
        <begin position="1"/>
        <end position="52"/>
    </location>
</feature>
<feature type="region of interest" description="Disordered" evidence="1">
    <location>
        <begin position="456"/>
        <end position="486"/>
    </location>
</feature>
<dbReference type="Gene3D" id="1.10.340.70">
    <property type="match status" value="1"/>
</dbReference>
<dbReference type="InterPro" id="IPR012337">
    <property type="entry name" value="RNaseH-like_sf"/>
</dbReference>
<keyword evidence="3" id="KW-1185">Reference proteome</keyword>
<dbReference type="KEGG" id="pda:120111403"/>
<evidence type="ECO:0000313" key="3">
    <source>
        <dbReference type="Proteomes" id="UP000228380"/>
    </source>
</evidence>
<organism evidence="3 4">
    <name type="scientific">Phoenix dactylifera</name>
    <name type="common">Date palm</name>
    <dbReference type="NCBI Taxonomy" id="42345"/>
    <lineage>
        <taxon>Eukaryota</taxon>
        <taxon>Viridiplantae</taxon>
        <taxon>Streptophyta</taxon>
        <taxon>Embryophyta</taxon>
        <taxon>Tracheophyta</taxon>
        <taxon>Spermatophyta</taxon>
        <taxon>Magnoliopsida</taxon>
        <taxon>Liliopsida</taxon>
        <taxon>Arecaceae</taxon>
        <taxon>Coryphoideae</taxon>
        <taxon>Phoeniceae</taxon>
        <taxon>Phoenix</taxon>
    </lineage>
</organism>
<dbReference type="Pfam" id="PF00665">
    <property type="entry name" value="rve"/>
    <property type="match status" value="1"/>
</dbReference>
<feature type="region of interest" description="Disordered" evidence="1">
    <location>
        <begin position="509"/>
        <end position="540"/>
    </location>
</feature>
<evidence type="ECO:0000313" key="4">
    <source>
        <dbReference type="RefSeq" id="XP_038984383.1"/>
    </source>
</evidence>
<gene>
    <name evidence="4" type="primary">LOC120111403</name>
</gene>
<dbReference type="GO" id="GO:0003676">
    <property type="term" value="F:nucleic acid binding"/>
    <property type="evidence" value="ECO:0007669"/>
    <property type="project" value="InterPro"/>
</dbReference>
<dbReference type="InterPro" id="IPR043502">
    <property type="entry name" value="DNA/RNA_pol_sf"/>
</dbReference>
<dbReference type="SUPFAM" id="SSF53098">
    <property type="entry name" value="Ribonuclease H-like"/>
    <property type="match status" value="1"/>
</dbReference>
<dbReference type="InterPro" id="IPR052160">
    <property type="entry name" value="Gypsy_RT_Integrase-like"/>
</dbReference>
<dbReference type="CDD" id="cd01647">
    <property type="entry name" value="RT_LTR"/>
    <property type="match status" value="1"/>
</dbReference>
<feature type="compositionally biased region" description="Polar residues" evidence="1">
    <location>
        <begin position="469"/>
        <end position="482"/>
    </location>
</feature>
<proteinExistence type="predicted"/>
<evidence type="ECO:0000259" key="2">
    <source>
        <dbReference type="PROSITE" id="PS50994"/>
    </source>
</evidence>
<protein>
    <submittedName>
        <fullName evidence="4">Uncharacterized protein LOC120111403</fullName>
    </submittedName>
</protein>
<evidence type="ECO:0000256" key="1">
    <source>
        <dbReference type="SAM" id="MobiDB-lite"/>
    </source>
</evidence>
<dbReference type="GeneID" id="120111403"/>
<dbReference type="InterPro" id="IPR041588">
    <property type="entry name" value="Integrase_H2C2"/>
</dbReference>
<sequence>MEKSKGKAAAMAKRKEKPTDNGKAALVLAANQSRATTQVPPQPLRLPERVEECRDDDDYIPDEDMDEENNGREPILKAPIDTNGKVIVRCTRGMFLDYEVSHKAVAIMRQFFNGPWLSWREVPAHAKVGIWNKFEKIKLGREPTIVESFNRTHKTKQGMEGYVDKRNEAVIAKYSAEYSKKYGDASTSDAPPHDSDLWFDATGVPTHSHVYSFSPLKDLTGIIGQSSPSSTFTSQALELYMREDLLGCDRSMTKIVTEFCDKSVTKLSSSLTQGLFVETMCNGRFLEKQPDEAWEYLDSLAETAQLWDNGDRNNKSLPKPTSSVQGSLYNLRIEDDLHAKMAALTRKEVLHDQANAMNSYQKPYNDPYSNTYNPGWKNHPNFRWRNDHPQQSHHSAPSPAHPTFASPPSQKPNIEDTLQSIQTFLQGQANINAQNTRNFEDIRNQLSMLTTVLSTQEKGKLPAQPQPNPQMHGSNNTAPSSSHTEHAKSIMTLRNGKVIDQTVQLRPQVTSNSDAPKVDERDKEEVEVPTSTKKVECPFSPPFPQRLKPLQKLEPNSEILELFKQVMINIRLLDAIKQVPSYAKFLKNLCTVKRRLNVKKKAFLTENVSAILQHNILPKYKDPGCPTISCIIGNFRIERALLDLGASVNLLPYSVYEQLGLGRPFLATSNALINCRNGVMKLSFGNMTLELNIFNVCKQPNDPEESKEVDWVETITEDYLLAKEINDPFNDSLIDWCPNGTNGDNLSVTPIVDNLDIKMVNGWRPKEGEFERLSPREVKIEPSHEQAPKLELKPLPKELKYAFLGPEDTFSVIISSGLDHTQENGYSGYYQIEISPEDQEKTTFTCPFGTFAFRRMPFGLCNAPATFQRCMLSIFEDMNEKFLEVFMDDFSVFGDTFDDCLSHLQAVLARDHAALKYLLDKKKAKSRLACGGHFASKKTVAKVLQCGFYWPTMFKDAHEFCRTCDPCQRIGSLTRRQMMPLQPFTIIEIFDCWGIDFMGPFPPSFGYEYILVGVEYVSKWVEAVACKTNDHKPVLKFLKENIFSQFGMPKIIISDGGKHFCNKPFETLLKKYGVTHRIATPYHPQTSGQVKLANREIKRILEKTVNPSRKDWSLKLSDIGELVLTLDDLSQAFASDAKIK</sequence>
<dbReference type="Gene3D" id="3.30.420.10">
    <property type="entry name" value="Ribonuclease H-like superfamily/Ribonuclease H"/>
    <property type="match status" value="1"/>
</dbReference>
<dbReference type="RefSeq" id="XP_038984383.1">
    <property type="nucleotide sequence ID" value="XM_039128455.1"/>
</dbReference>
<dbReference type="PROSITE" id="PS50994">
    <property type="entry name" value="INTEGRASE"/>
    <property type="match status" value="1"/>
</dbReference>
<dbReference type="AlphaFoldDB" id="A0A8B9AK38"/>
<reference evidence="4" key="2">
    <citation type="submission" date="2025-08" db="UniProtKB">
        <authorList>
            <consortium name="RefSeq"/>
        </authorList>
    </citation>
    <scope>IDENTIFICATION</scope>
    <source>
        <tissue evidence="4">Young leaves</tissue>
    </source>
</reference>
<reference evidence="3" key="1">
    <citation type="journal article" date="2019" name="Nat. Commun.">
        <title>Genome-wide association mapping of date palm fruit traits.</title>
        <authorList>
            <person name="Hazzouri K.M."/>
            <person name="Gros-Balthazard M."/>
            <person name="Flowers J.M."/>
            <person name="Copetti D."/>
            <person name="Lemansour A."/>
            <person name="Lebrun M."/>
            <person name="Masmoudi K."/>
            <person name="Ferrand S."/>
            <person name="Dhar M.I."/>
            <person name="Fresquez Z.A."/>
            <person name="Rosas U."/>
            <person name="Zhang J."/>
            <person name="Talag J."/>
            <person name="Lee S."/>
            <person name="Kudrna D."/>
            <person name="Powell R.F."/>
            <person name="Leitch I.J."/>
            <person name="Krueger R.R."/>
            <person name="Wing R.A."/>
            <person name="Amiri K.M.A."/>
            <person name="Purugganan M.D."/>
        </authorList>
    </citation>
    <scope>NUCLEOTIDE SEQUENCE [LARGE SCALE GENOMIC DNA]</scope>
    <source>
        <strain evidence="3">cv. Khalas</strain>
    </source>
</reference>
<feature type="compositionally biased region" description="Basic and acidic residues" evidence="1">
    <location>
        <begin position="516"/>
        <end position="526"/>
    </location>
</feature>
<dbReference type="Proteomes" id="UP000228380">
    <property type="component" value="Chromosome 7"/>
</dbReference>
<dbReference type="SUPFAM" id="SSF56672">
    <property type="entry name" value="DNA/RNA polymerases"/>
    <property type="match status" value="1"/>
</dbReference>
<dbReference type="InterPro" id="IPR021109">
    <property type="entry name" value="Peptidase_aspartic_dom_sf"/>
</dbReference>
<feature type="compositionally biased region" description="Polar residues" evidence="1">
    <location>
        <begin position="30"/>
        <end position="39"/>
    </location>
</feature>
<dbReference type="OrthoDB" id="695676at2759"/>
<accession>A0A8B9AK38</accession>
<name>A0A8B9AK38_PHODC</name>
<dbReference type="Pfam" id="PF00078">
    <property type="entry name" value="RVT_1"/>
    <property type="match status" value="1"/>
</dbReference>
<dbReference type="InterPro" id="IPR036397">
    <property type="entry name" value="RNaseH_sf"/>
</dbReference>
<dbReference type="PANTHER" id="PTHR47266">
    <property type="entry name" value="ENDONUCLEASE-RELATED"/>
    <property type="match status" value="1"/>
</dbReference>
<dbReference type="InterPro" id="IPR001584">
    <property type="entry name" value="Integrase_cat-core"/>
</dbReference>